<feature type="transmembrane region" description="Helical" evidence="7">
    <location>
        <begin position="215"/>
        <end position="234"/>
    </location>
</feature>
<keyword evidence="9" id="KW-1185">Reference proteome</keyword>
<dbReference type="Pfam" id="PF02082">
    <property type="entry name" value="Rrf2"/>
    <property type="match status" value="1"/>
</dbReference>
<dbReference type="InterPro" id="IPR036388">
    <property type="entry name" value="WH-like_DNA-bd_sf"/>
</dbReference>
<evidence type="ECO:0000256" key="5">
    <source>
        <dbReference type="ARBA" id="ARBA00023136"/>
    </source>
</evidence>
<feature type="compositionally biased region" description="Basic and acidic residues" evidence="6">
    <location>
        <begin position="426"/>
        <end position="437"/>
    </location>
</feature>
<feature type="transmembrane region" description="Helical" evidence="7">
    <location>
        <begin position="103"/>
        <end position="122"/>
    </location>
</feature>
<evidence type="ECO:0000313" key="9">
    <source>
        <dbReference type="Proteomes" id="UP000469346"/>
    </source>
</evidence>
<dbReference type="RefSeq" id="WP_163298771.1">
    <property type="nucleotide sequence ID" value="NZ_JAAGRR010000072.1"/>
</dbReference>
<dbReference type="EMBL" id="JAAGRR010000072">
    <property type="protein sequence ID" value="NDY42635.1"/>
    <property type="molecule type" value="Genomic_DNA"/>
</dbReference>
<accession>A0A6N9TN15</accession>
<feature type="transmembrane region" description="Helical" evidence="7">
    <location>
        <begin position="254"/>
        <end position="275"/>
    </location>
</feature>
<name>A0A6N9TN15_DISTH</name>
<comment type="subcellular location">
    <subcellularLocation>
        <location evidence="1">Cell membrane</location>
        <topology evidence="1">Multi-pass membrane protein</topology>
    </subcellularLocation>
</comment>
<dbReference type="SUPFAM" id="SSF46785">
    <property type="entry name" value="Winged helix' DNA-binding domain"/>
    <property type="match status" value="1"/>
</dbReference>
<reference evidence="8 9" key="1">
    <citation type="submission" date="2020-02" db="EMBL/GenBank/DDBJ databases">
        <title>Comparative genomics of sulfur disproportionating microorganisms.</title>
        <authorList>
            <person name="Ward L.M."/>
            <person name="Bertran E."/>
            <person name="Johnston D.T."/>
        </authorList>
    </citation>
    <scope>NUCLEOTIDE SEQUENCE [LARGE SCALE GENOMIC DNA]</scope>
    <source>
        <strain evidence="8 9">DSM 100025</strain>
    </source>
</reference>
<dbReference type="InterPro" id="IPR000944">
    <property type="entry name" value="Tscrpt_reg_Rrf2"/>
</dbReference>
<feature type="transmembrane region" description="Helical" evidence="7">
    <location>
        <begin position="186"/>
        <end position="203"/>
    </location>
</feature>
<proteinExistence type="predicted"/>
<dbReference type="Proteomes" id="UP000469346">
    <property type="component" value="Unassembled WGS sequence"/>
</dbReference>
<dbReference type="AlphaFoldDB" id="A0A6N9TN15"/>
<keyword evidence="5 7" id="KW-0472">Membrane</keyword>
<comment type="caution">
    <text evidence="8">The sequence shown here is derived from an EMBL/GenBank/DDBJ whole genome shotgun (WGS) entry which is preliminary data.</text>
</comment>
<feature type="transmembrane region" description="Helical" evidence="7">
    <location>
        <begin position="143"/>
        <end position="166"/>
    </location>
</feature>
<evidence type="ECO:0000256" key="6">
    <source>
        <dbReference type="SAM" id="MobiDB-lite"/>
    </source>
</evidence>
<keyword evidence="3 7" id="KW-0812">Transmembrane</keyword>
<dbReference type="GO" id="GO:0005886">
    <property type="term" value="C:plasma membrane"/>
    <property type="evidence" value="ECO:0007669"/>
    <property type="project" value="UniProtKB-SubCell"/>
</dbReference>
<dbReference type="InterPro" id="IPR036390">
    <property type="entry name" value="WH_DNA-bd_sf"/>
</dbReference>
<keyword evidence="2" id="KW-1003">Cell membrane</keyword>
<sequence length="445" mass="48635">MERITWPIAKRHLVLLGRILLFALRKFLRDHCLTSAQALTFTTIFSLIPVLAIAFTLFQLFGGLSQLESLVFDYLSEILTPGGQQRVLEIIKGLVARAQGAPIGSLSTLVLVVLAFFLLIEIEQALNGIWQADRKRPLWSKVMVYWTMFTLGPILMAIPLIIMLLLTTSPSMALVAQYLPLRLIRAIPYLSSWAFLWGTYFFMPSVRVKATSATVGALMGGVLWQVAAKAYTVYSANILTYSKLYGSLGTIPLFMLWLFVTWGVVLYGAEVSYCFQNRSWLLAHGGADPEAAPAAPEVLGLRMMTLVAWHFAGGTAPVPLGTLARQMNTSQAQLYRLARPLVGAGLVVREEGTGHFLPARPLDQISLVEVVRVFRPPYPAQPVEVAGVDATLRDLLSRATAAYDRSLAAVDLDRVLKAVAKQARAEAEAAARPEKPAAEAPAAGA</sequence>
<gene>
    <name evidence="8" type="ORF">G3N55_07235</name>
</gene>
<dbReference type="InterPro" id="IPR017039">
    <property type="entry name" value="Virul_fac_BrkB"/>
</dbReference>
<evidence type="ECO:0000256" key="1">
    <source>
        <dbReference type="ARBA" id="ARBA00004651"/>
    </source>
</evidence>
<dbReference type="Pfam" id="PF03631">
    <property type="entry name" value="Virul_fac_BrkB"/>
    <property type="match status" value="1"/>
</dbReference>
<evidence type="ECO:0000256" key="3">
    <source>
        <dbReference type="ARBA" id="ARBA00022692"/>
    </source>
</evidence>
<dbReference type="Gene3D" id="1.10.10.10">
    <property type="entry name" value="Winged helix-like DNA-binding domain superfamily/Winged helix DNA-binding domain"/>
    <property type="match status" value="1"/>
</dbReference>
<evidence type="ECO:0000256" key="7">
    <source>
        <dbReference type="SAM" id="Phobius"/>
    </source>
</evidence>
<organism evidence="8 9">
    <name type="scientific">Dissulfurirhabdus thermomarina</name>
    <dbReference type="NCBI Taxonomy" id="1765737"/>
    <lineage>
        <taxon>Bacteria</taxon>
        <taxon>Deltaproteobacteria</taxon>
        <taxon>Dissulfurirhabdaceae</taxon>
        <taxon>Dissulfurirhabdus</taxon>
    </lineage>
</organism>
<dbReference type="NCBIfam" id="TIGR00765">
    <property type="entry name" value="yihY_not_rbn"/>
    <property type="match status" value="1"/>
</dbReference>
<feature type="transmembrane region" description="Helical" evidence="7">
    <location>
        <begin position="40"/>
        <end position="61"/>
    </location>
</feature>
<protein>
    <submittedName>
        <fullName evidence="8">YihY family inner membrane protein</fullName>
    </submittedName>
</protein>
<keyword evidence="4 7" id="KW-1133">Transmembrane helix</keyword>
<evidence type="ECO:0000256" key="4">
    <source>
        <dbReference type="ARBA" id="ARBA00022989"/>
    </source>
</evidence>
<dbReference type="PANTHER" id="PTHR30213:SF0">
    <property type="entry name" value="UPF0761 MEMBRANE PROTEIN YIHY"/>
    <property type="match status" value="1"/>
</dbReference>
<evidence type="ECO:0000256" key="2">
    <source>
        <dbReference type="ARBA" id="ARBA00022475"/>
    </source>
</evidence>
<feature type="region of interest" description="Disordered" evidence="6">
    <location>
        <begin position="426"/>
        <end position="445"/>
    </location>
</feature>
<dbReference type="PANTHER" id="PTHR30213">
    <property type="entry name" value="INNER MEMBRANE PROTEIN YHJD"/>
    <property type="match status" value="1"/>
</dbReference>
<evidence type="ECO:0000313" key="8">
    <source>
        <dbReference type="EMBL" id="NDY42635.1"/>
    </source>
</evidence>